<evidence type="ECO:0000313" key="3">
    <source>
        <dbReference type="Proteomes" id="UP000017836"/>
    </source>
</evidence>
<name>W1NJU0_AMBTC</name>
<dbReference type="Gramene" id="ERM95773">
    <property type="protein sequence ID" value="ERM95773"/>
    <property type="gene ID" value="AMTR_s00023p00252060"/>
</dbReference>
<reference evidence="3" key="1">
    <citation type="journal article" date="2013" name="Science">
        <title>The Amborella genome and the evolution of flowering plants.</title>
        <authorList>
            <consortium name="Amborella Genome Project"/>
        </authorList>
    </citation>
    <scope>NUCLEOTIDE SEQUENCE [LARGE SCALE GENOMIC DNA]</scope>
</reference>
<dbReference type="EMBL" id="KI397474">
    <property type="protein sequence ID" value="ERM95773.1"/>
    <property type="molecule type" value="Genomic_DNA"/>
</dbReference>
<dbReference type="Proteomes" id="UP000017836">
    <property type="component" value="Unassembled WGS sequence"/>
</dbReference>
<evidence type="ECO:0000313" key="2">
    <source>
        <dbReference type="EMBL" id="ERM95773.1"/>
    </source>
</evidence>
<proteinExistence type="predicted"/>
<gene>
    <name evidence="2" type="ORF">AMTR_s00023p00252060</name>
</gene>
<keyword evidence="1" id="KW-1133">Transmembrane helix</keyword>
<keyword evidence="1" id="KW-0472">Membrane</keyword>
<feature type="transmembrane region" description="Helical" evidence="1">
    <location>
        <begin position="20"/>
        <end position="39"/>
    </location>
</feature>
<organism evidence="2 3">
    <name type="scientific">Amborella trichopoda</name>
    <dbReference type="NCBI Taxonomy" id="13333"/>
    <lineage>
        <taxon>Eukaryota</taxon>
        <taxon>Viridiplantae</taxon>
        <taxon>Streptophyta</taxon>
        <taxon>Embryophyta</taxon>
        <taxon>Tracheophyta</taxon>
        <taxon>Spermatophyta</taxon>
        <taxon>Magnoliopsida</taxon>
        <taxon>Amborellales</taxon>
        <taxon>Amborellaceae</taxon>
        <taxon>Amborella</taxon>
    </lineage>
</organism>
<dbReference type="AlphaFoldDB" id="W1NJU0"/>
<protein>
    <submittedName>
        <fullName evidence="2">Uncharacterized protein</fullName>
    </submittedName>
</protein>
<sequence>MGNLFVLQALAMDRHLVSKFAILVGSFAVFAFLFLYHILNYCRSPDIPILHGPSLHTNVIATLGHRPLPKLYRDGSLCIG</sequence>
<dbReference type="HOGENOM" id="CLU_2592937_0_0_1"/>
<evidence type="ECO:0000256" key="1">
    <source>
        <dbReference type="SAM" id="Phobius"/>
    </source>
</evidence>
<keyword evidence="1" id="KW-0812">Transmembrane</keyword>
<keyword evidence="3" id="KW-1185">Reference proteome</keyword>
<accession>W1NJU0</accession>